<comment type="pathway">
    <text evidence="2">Purine metabolism; ppGpp biosynthesis; ppGpp from GDP: step 1/1.</text>
</comment>
<dbReference type="AlphaFoldDB" id="A0A7U7J2V4"/>
<comment type="function">
    <text evidence="5">In eubacteria ppGpp (guanosine 3'-diphosphate 5'-diphosphate) is a mediator of the stringent response that coordinates a variety of cellular activities in response to changes in nutritional abundance.</text>
</comment>
<dbReference type="InterPro" id="IPR045600">
    <property type="entry name" value="RelA/SpoT_AH_RIS"/>
</dbReference>
<evidence type="ECO:0000256" key="1">
    <source>
        <dbReference type="ARBA" id="ARBA00022801"/>
    </source>
</evidence>
<evidence type="ECO:0000256" key="3">
    <source>
        <dbReference type="ARBA" id="ARBA00024387"/>
    </source>
</evidence>
<dbReference type="Pfam" id="PF02824">
    <property type="entry name" value="TGS"/>
    <property type="match status" value="1"/>
</dbReference>
<evidence type="ECO:0000259" key="8">
    <source>
        <dbReference type="PROSITE" id="PS51880"/>
    </source>
</evidence>
<feature type="domain" description="HD" evidence="7">
    <location>
        <begin position="74"/>
        <end position="173"/>
    </location>
</feature>
<dbReference type="GO" id="GO:0008893">
    <property type="term" value="F:guanosine-3',5'-bis(diphosphate) 3'-diphosphatase activity"/>
    <property type="evidence" value="ECO:0007669"/>
    <property type="project" value="UniProtKB-EC"/>
</dbReference>
<dbReference type="PANTHER" id="PTHR21262:SF36">
    <property type="entry name" value="BIFUNCTIONAL (P)PPGPP SYNTHASE_HYDROLASE SPOT"/>
    <property type="match status" value="1"/>
</dbReference>
<dbReference type="CDD" id="cd04876">
    <property type="entry name" value="ACT_RelA-SpoT"/>
    <property type="match status" value="1"/>
</dbReference>
<name>A0A7U7J2V4_9GAMM</name>
<dbReference type="Gene3D" id="3.10.20.30">
    <property type="match status" value="1"/>
</dbReference>
<dbReference type="SUPFAM" id="SSF109604">
    <property type="entry name" value="HD-domain/PDEase-like"/>
    <property type="match status" value="1"/>
</dbReference>
<evidence type="ECO:0000256" key="5">
    <source>
        <dbReference type="RuleBase" id="RU003847"/>
    </source>
</evidence>
<protein>
    <recommendedName>
        <fullName evidence="3">guanosine-3',5'-bis(diphosphate) 3'-diphosphatase</fullName>
        <ecNumber evidence="3">3.1.7.2</ecNumber>
    </recommendedName>
</protein>
<feature type="domain" description="ACT" evidence="6">
    <location>
        <begin position="661"/>
        <end position="734"/>
    </location>
</feature>
<dbReference type="InterPro" id="IPR003607">
    <property type="entry name" value="HD/PDEase_dom"/>
</dbReference>
<comment type="caution">
    <text evidence="9">The sequence shown here is derived from an EMBL/GenBank/DDBJ whole genome shotgun (WGS) entry which is preliminary data.</text>
</comment>
<dbReference type="Pfam" id="PF13328">
    <property type="entry name" value="HD_4"/>
    <property type="match status" value="1"/>
</dbReference>
<dbReference type="EC" id="3.1.7.2" evidence="3"/>
<dbReference type="PANTHER" id="PTHR21262">
    <property type="entry name" value="GUANOSINE-3',5'-BIS DIPHOSPHATE 3'-PYROPHOSPHOHYDROLASE"/>
    <property type="match status" value="1"/>
</dbReference>
<keyword evidence="1 9" id="KW-0378">Hydrolase</keyword>
<dbReference type="InterPro" id="IPR043519">
    <property type="entry name" value="NT_sf"/>
</dbReference>
<dbReference type="InterPro" id="IPR045865">
    <property type="entry name" value="ACT-like_dom_sf"/>
</dbReference>
<dbReference type="InterPro" id="IPR033655">
    <property type="entry name" value="TGS_RelA/SpoT"/>
</dbReference>
<organism evidence="9 10">
    <name type="scientific">Candidatus Contendobacter odensis Run_B_J11</name>
    <dbReference type="NCBI Taxonomy" id="1400861"/>
    <lineage>
        <taxon>Bacteria</taxon>
        <taxon>Pseudomonadati</taxon>
        <taxon>Pseudomonadota</taxon>
        <taxon>Gammaproteobacteria</taxon>
        <taxon>Candidatus Competibacteraceae</taxon>
        <taxon>Candidatus Contendibacter</taxon>
    </lineage>
</organism>
<dbReference type="SMART" id="SM00954">
    <property type="entry name" value="RelA_SpoT"/>
    <property type="match status" value="1"/>
</dbReference>
<dbReference type="SUPFAM" id="SSF81271">
    <property type="entry name" value="TGS-like"/>
    <property type="match status" value="1"/>
</dbReference>
<dbReference type="Pfam" id="PF19296">
    <property type="entry name" value="RelA_AH_RIS"/>
    <property type="match status" value="1"/>
</dbReference>
<evidence type="ECO:0000256" key="4">
    <source>
        <dbReference type="ARBA" id="ARBA00047968"/>
    </source>
</evidence>
<gene>
    <name evidence="9" type="primary">spoT</name>
    <name evidence="9" type="ORF">BN874_1390013</name>
</gene>
<dbReference type="InterPro" id="IPR002912">
    <property type="entry name" value="ACT_dom"/>
</dbReference>
<dbReference type="InterPro" id="IPR004095">
    <property type="entry name" value="TGS"/>
</dbReference>
<dbReference type="SUPFAM" id="SSF81301">
    <property type="entry name" value="Nucleotidyltransferase"/>
    <property type="match status" value="1"/>
</dbReference>
<proteinExistence type="inferred from homology"/>
<feature type="domain" description="TGS" evidence="8">
    <location>
        <begin position="416"/>
        <end position="477"/>
    </location>
</feature>
<comment type="catalytic activity">
    <reaction evidence="4">
        <text>guanosine 3',5'-bis(diphosphate) + H2O = GDP + diphosphate + H(+)</text>
        <dbReference type="Rhea" id="RHEA:14253"/>
        <dbReference type="ChEBI" id="CHEBI:15377"/>
        <dbReference type="ChEBI" id="CHEBI:15378"/>
        <dbReference type="ChEBI" id="CHEBI:33019"/>
        <dbReference type="ChEBI" id="CHEBI:58189"/>
        <dbReference type="ChEBI" id="CHEBI:77828"/>
        <dbReference type="EC" id="3.1.7.2"/>
    </reaction>
</comment>
<dbReference type="NCBIfam" id="TIGR00691">
    <property type="entry name" value="spoT_relA"/>
    <property type="match status" value="1"/>
</dbReference>
<dbReference type="UniPathway" id="UPA00908">
    <property type="reaction ID" value="UER00886"/>
</dbReference>
<dbReference type="GO" id="GO:0005886">
    <property type="term" value="C:plasma membrane"/>
    <property type="evidence" value="ECO:0007669"/>
    <property type="project" value="TreeGrafter"/>
</dbReference>
<evidence type="ECO:0000256" key="2">
    <source>
        <dbReference type="ARBA" id="ARBA00024329"/>
    </source>
</evidence>
<dbReference type="FunFam" id="1.10.3210.10:FF:000001">
    <property type="entry name" value="GTP pyrophosphokinase RelA"/>
    <property type="match status" value="1"/>
</dbReference>
<reference evidence="9 10" key="1">
    <citation type="journal article" date="2014" name="ISME J.">
        <title>Candidatus Competibacter-lineage genomes retrieved from metagenomes reveal functional metabolic diversity.</title>
        <authorList>
            <person name="McIlroy S.J."/>
            <person name="Albertsen M."/>
            <person name="Andresen E.K."/>
            <person name="Saunders A.M."/>
            <person name="Kristiansen R."/>
            <person name="Stokholm-Bjerregaard M."/>
            <person name="Nielsen K.L."/>
            <person name="Nielsen P.H."/>
        </authorList>
    </citation>
    <scope>NUCLEOTIDE SEQUENCE [LARGE SCALE GENOMIC DNA]</scope>
    <source>
        <strain evidence="9 10">Run_B_J11</strain>
    </source>
</reference>
<dbReference type="Pfam" id="PF13291">
    <property type="entry name" value="ACT_4"/>
    <property type="match status" value="1"/>
</dbReference>
<dbReference type="InterPro" id="IPR012675">
    <property type="entry name" value="Beta-grasp_dom_sf"/>
</dbReference>
<dbReference type="Pfam" id="PF04607">
    <property type="entry name" value="RelA_SpoT"/>
    <property type="match status" value="1"/>
</dbReference>
<dbReference type="Proteomes" id="UP000019184">
    <property type="component" value="Unassembled WGS sequence"/>
</dbReference>
<dbReference type="SMART" id="SM00471">
    <property type="entry name" value="HDc"/>
    <property type="match status" value="1"/>
</dbReference>
<dbReference type="InterPro" id="IPR006674">
    <property type="entry name" value="HD_domain"/>
</dbReference>
<keyword evidence="10" id="KW-1185">Reference proteome</keyword>
<dbReference type="Gene3D" id="3.30.460.10">
    <property type="entry name" value="Beta Polymerase, domain 2"/>
    <property type="match status" value="1"/>
</dbReference>
<evidence type="ECO:0000313" key="9">
    <source>
        <dbReference type="EMBL" id="CDH43887.1"/>
    </source>
</evidence>
<evidence type="ECO:0000259" key="6">
    <source>
        <dbReference type="PROSITE" id="PS51671"/>
    </source>
</evidence>
<dbReference type="FunFam" id="3.10.20.30:FF:000002">
    <property type="entry name" value="GTP pyrophosphokinase (RelA/SpoT)"/>
    <property type="match status" value="1"/>
</dbReference>
<dbReference type="CDD" id="cd00077">
    <property type="entry name" value="HDc"/>
    <property type="match status" value="1"/>
</dbReference>
<dbReference type="GO" id="GO:0015949">
    <property type="term" value="P:nucleobase-containing small molecule interconversion"/>
    <property type="evidence" value="ECO:0007669"/>
    <property type="project" value="UniProtKB-ARBA"/>
</dbReference>
<dbReference type="Gene3D" id="3.30.70.260">
    <property type="match status" value="1"/>
</dbReference>
<dbReference type="PROSITE" id="PS51671">
    <property type="entry name" value="ACT"/>
    <property type="match status" value="1"/>
</dbReference>
<dbReference type="InterPro" id="IPR004811">
    <property type="entry name" value="RelA/Spo_fam"/>
</dbReference>
<dbReference type="CDD" id="cd05399">
    <property type="entry name" value="NT_Rel-Spo_like"/>
    <property type="match status" value="1"/>
</dbReference>
<dbReference type="NCBIfam" id="NF008303">
    <property type="entry name" value="PRK11092.1"/>
    <property type="match status" value="1"/>
</dbReference>
<dbReference type="GO" id="GO:0008728">
    <property type="term" value="F:GTP diphosphokinase activity"/>
    <property type="evidence" value="ECO:0007669"/>
    <property type="project" value="TreeGrafter"/>
</dbReference>
<dbReference type="SUPFAM" id="SSF55021">
    <property type="entry name" value="ACT-like"/>
    <property type="match status" value="1"/>
</dbReference>
<keyword evidence="9" id="KW-0808">Transferase</keyword>
<dbReference type="OrthoDB" id="9805041at2"/>
<dbReference type="PROSITE" id="PS51831">
    <property type="entry name" value="HD"/>
    <property type="match status" value="1"/>
</dbReference>
<dbReference type="RefSeq" id="WP_051497381.1">
    <property type="nucleotide sequence ID" value="NZ_CBTK010000045.1"/>
</dbReference>
<dbReference type="PROSITE" id="PS51880">
    <property type="entry name" value="TGS"/>
    <property type="match status" value="1"/>
</dbReference>
<dbReference type="EMBL" id="CBTK010000045">
    <property type="protein sequence ID" value="CDH43887.1"/>
    <property type="molecule type" value="Genomic_DNA"/>
</dbReference>
<dbReference type="Gene3D" id="1.10.3210.10">
    <property type="entry name" value="Hypothetical protein af1432"/>
    <property type="match status" value="1"/>
</dbReference>
<sequence>MSAPAREVRNEIIYQGRKLAVDDDWLDDLRLRIDDLCAIAGEYLEPDQVDQLREACYFATEAHAGVYRKSGEPYIFHPLAVARILANVRFDHETLQGALLHDVIEDTPYSKEQIGVHFGPEVANLVDGVSKLTQIQFNSKLEAQAENFRKMFLAMAKDLRVIMIKLADRLHNMRTLGAMRPESRRRIARETLEIYAPIAGRLGMNHLRQELEDLGLSHLHPLRFQILQDAVRKMSGNRREIVGQLEARIQSRLEDEGITARVMGRSKHLWGIYQKMRHKRLPFKEVYDVYAVRIIVENADTCYRVLGAMHSLYKPIMGRFKDYIAIPKANGYQSLHTVLFGPNGVPIEAQIRTEEMHVMAEVGVAAHWRYKSGSDGQGSHAQQRAREWLRKLLDMQRRAGNPVEFLESVKVDLFPDEVYVFTPRGEIIELPRGATAVDFAYAIHSDVGNTCVGAKVDRRLAPLRTPLSTGQTVEVIITPTARPNPAWLNFVVTAKARASIRHYLKHLQREEAILLGKRLLEKALIGHTGGLGELPTEHLRSLVQEFNLSSFDDLLADIGLGNRVAALIAKRLMPEDGTDETTSPDASTQPLLIKGTEGTVVSFGKCCRPLPGDAIIGYLNTGRGIVVHRDHCKNIAGYRKNPDKWIEVEWEPHVNADFGAELRLDVVNRRGVLATIAAAISATDSNIETINTSERDGNTTTVHLLLNVRDRAHLARVIRQLRTLPEALKLVRRG</sequence>
<evidence type="ECO:0000259" key="7">
    <source>
        <dbReference type="PROSITE" id="PS51831"/>
    </source>
</evidence>
<dbReference type="GO" id="GO:0042594">
    <property type="term" value="P:response to starvation"/>
    <property type="evidence" value="ECO:0007669"/>
    <property type="project" value="TreeGrafter"/>
</dbReference>
<dbReference type="CDD" id="cd01668">
    <property type="entry name" value="TGS_RSH"/>
    <property type="match status" value="1"/>
</dbReference>
<comment type="similarity">
    <text evidence="5">Belongs to the relA/spoT family.</text>
</comment>
<dbReference type="InterPro" id="IPR012676">
    <property type="entry name" value="TGS-like"/>
</dbReference>
<dbReference type="FunFam" id="3.30.460.10:FF:000001">
    <property type="entry name" value="GTP pyrophosphokinase RelA"/>
    <property type="match status" value="1"/>
</dbReference>
<dbReference type="InterPro" id="IPR007685">
    <property type="entry name" value="RelA_SpoT"/>
</dbReference>
<evidence type="ECO:0000313" key="10">
    <source>
        <dbReference type="Proteomes" id="UP000019184"/>
    </source>
</evidence>
<dbReference type="GO" id="GO:0015970">
    <property type="term" value="P:guanosine tetraphosphate biosynthetic process"/>
    <property type="evidence" value="ECO:0007669"/>
    <property type="project" value="UniProtKB-UniPathway"/>
</dbReference>
<accession>A0A7U7J2V4</accession>